<proteinExistence type="predicted"/>
<dbReference type="RefSeq" id="WP_305961559.1">
    <property type="nucleotide sequence ID" value="NZ_JAVAMQ010000001.1"/>
</dbReference>
<name>A0ABT9J798_9RHOB</name>
<reference evidence="2 3" key="1">
    <citation type="submission" date="2023-08" db="EMBL/GenBank/DDBJ databases">
        <authorList>
            <person name="Park J.-S."/>
        </authorList>
    </citation>
    <scope>NUCLEOTIDE SEQUENCE [LARGE SCALE GENOMIC DNA]</scope>
    <source>
        <strain evidence="2 3">2205BS29-5</strain>
    </source>
</reference>
<protein>
    <recommendedName>
        <fullName evidence="4">Lipoprotein</fullName>
    </recommendedName>
</protein>
<evidence type="ECO:0000313" key="2">
    <source>
        <dbReference type="EMBL" id="MDP5305684.1"/>
    </source>
</evidence>
<accession>A0ABT9J798</accession>
<dbReference type="Proteomes" id="UP001224997">
    <property type="component" value="Unassembled WGS sequence"/>
</dbReference>
<feature type="chain" id="PRO_5045919466" description="Lipoprotein" evidence="1">
    <location>
        <begin position="18"/>
        <end position="153"/>
    </location>
</feature>
<evidence type="ECO:0000256" key="1">
    <source>
        <dbReference type="SAM" id="SignalP"/>
    </source>
</evidence>
<keyword evidence="1" id="KW-0732">Signal</keyword>
<keyword evidence="3" id="KW-1185">Reference proteome</keyword>
<evidence type="ECO:0008006" key="4">
    <source>
        <dbReference type="Google" id="ProtNLM"/>
    </source>
</evidence>
<sequence length="153" mass="16305">MRLHAFPLLAGAWLALAACEPMAGPAGGWSGVPPLSAEDYILMDVSTVGLSGAEQLAEAAAAVKQRFTNGEQVEGNYSETVQSFENDGRGAVVLTQEGIPDDSVRSVQHLVEFDLRPDAQVPGRVLAVATGYGTRLRCYRAPDPDAWTNEFCP</sequence>
<gene>
    <name evidence="2" type="ORF">Q5Y72_01045</name>
</gene>
<organism evidence="2 3">
    <name type="scientific">Paracoccus spongiarum</name>
    <dbReference type="NCBI Taxonomy" id="3064387"/>
    <lineage>
        <taxon>Bacteria</taxon>
        <taxon>Pseudomonadati</taxon>
        <taxon>Pseudomonadota</taxon>
        <taxon>Alphaproteobacteria</taxon>
        <taxon>Rhodobacterales</taxon>
        <taxon>Paracoccaceae</taxon>
        <taxon>Paracoccus</taxon>
    </lineage>
</organism>
<comment type="caution">
    <text evidence="2">The sequence shown here is derived from an EMBL/GenBank/DDBJ whole genome shotgun (WGS) entry which is preliminary data.</text>
</comment>
<dbReference type="PROSITE" id="PS51257">
    <property type="entry name" value="PROKAR_LIPOPROTEIN"/>
    <property type="match status" value="1"/>
</dbReference>
<evidence type="ECO:0000313" key="3">
    <source>
        <dbReference type="Proteomes" id="UP001224997"/>
    </source>
</evidence>
<feature type="signal peptide" evidence="1">
    <location>
        <begin position="1"/>
        <end position="17"/>
    </location>
</feature>
<dbReference type="EMBL" id="JAVAMQ010000001">
    <property type="protein sequence ID" value="MDP5305684.1"/>
    <property type="molecule type" value="Genomic_DNA"/>
</dbReference>